<evidence type="ECO:0000313" key="2">
    <source>
        <dbReference type="Proteomes" id="UP000235330"/>
    </source>
</evidence>
<dbReference type="Proteomes" id="UP000235330">
    <property type="component" value="Unassembled WGS sequence"/>
</dbReference>
<reference evidence="2" key="1">
    <citation type="submission" date="2016-07" db="EMBL/GenBank/DDBJ databases">
        <title>Nontailed viruses are major unrecognized killers of bacteria in the ocean.</title>
        <authorList>
            <person name="Kauffman K."/>
            <person name="Hussain F."/>
            <person name="Yang J."/>
            <person name="Arevalo P."/>
            <person name="Brown J."/>
            <person name="Cutler M."/>
            <person name="Kelly L."/>
            <person name="Polz M.F."/>
        </authorList>
    </citation>
    <scope>NUCLEOTIDE SEQUENCE [LARGE SCALE GENOMIC DNA]</scope>
    <source>
        <strain evidence="2">10N.261.55.E11</strain>
    </source>
</reference>
<dbReference type="RefSeq" id="WP_102515696.1">
    <property type="nucleotide sequence ID" value="NZ_CAWNSM010000012.1"/>
</dbReference>
<proteinExistence type="predicted"/>
<dbReference type="AlphaFoldDB" id="A0A2N7FJ33"/>
<evidence type="ECO:0008006" key="3">
    <source>
        <dbReference type="Google" id="ProtNLM"/>
    </source>
</evidence>
<accession>A0A2N7FJ33</accession>
<organism evidence="1 2">
    <name type="scientific">Vibrio splendidus</name>
    <dbReference type="NCBI Taxonomy" id="29497"/>
    <lineage>
        <taxon>Bacteria</taxon>
        <taxon>Pseudomonadati</taxon>
        <taxon>Pseudomonadota</taxon>
        <taxon>Gammaproteobacteria</taxon>
        <taxon>Vibrionales</taxon>
        <taxon>Vibrionaceae</taxon>
        <taxon>Vibrio</taxon>
    </lineage>
</organism>
<comment type="caution">
    <text evidence="1">The sequence shown here is derived from an EMBL/GenBank/DDBJ whole genome shotgun (WGS) entry which is preliminary data.</text>
</comment>
<name>A0A2N7FJ33_VIBSP</name>
<gene>
    <name evidence="1" type="ORF">BCU17_14135</name>
</gene>
<evidence type="ECO:0000313" key="1">
    <source>
        <dbReference type="EMBL" id="PMJ69308.1"/>
    </source>
</evidence>
<sequence>MNERLATGLKSAEALLLKWGATNEQVQVILPNEGSSLEVRVSHLLNIHATLRIIFSNQDNIYGFMSHTNNNTFFYGRSPLSIIASGRLSDLQDVREKIDNLIL</sequence>
<protein>
    <recommendedName>
        <fullName evidence="3">DUF2384 domain-containing protein</fullName>
    </recommendedName>
</protein>
<dbReference type="EMBL" id="MCWU01000012">
    <property type="protein sequence ID" value="PMJ69308.1"/>
    <property type="molecule type" value="Genomic_DNA"/>
</dbReference>